<evidence type="ECO:0008006" key="3">
    <source>
        <dbReference type="Google" id="ProtNLM"/>
    </source>
</evidence>
<comment type="caution">
    <text evidence="1">The sequence shown here is derived from an EMBL/GenBank/DDBJ whole genome shotgun (WGS) entry which is preliminary data.</text>
</comment>
<dbReference type="Gene3D" id="3.10.450.50">
    <property type="match status" value="1"/>
</dbReference>
<organism evidence="1 2">
    <name type="scientific">Claviceps pusilla</name>
    <dbReference type="NCBI Taxonomy" id="123648"/>
    <lineage>
        <taxon>Eukaryota</taxon>
        <taxon>Fungi</taxon>
        <taxon>Dikarya</taxon>
        <taxon>Ascomycota</taxon>
        <taxon>Pezizomycotina</taxon>
        <taxon>Sordariomycetes</taxon>
        <taxon>Hypocreomycetidae</taxon>
        <taxon>Hypocreales</taxon>
        <taxon>Clavicipitaceae</taxon>
        <taxon>Claviceps</taxon>
    </lineage>
</organism>
<protein>
    <recommendedName>
        <fullName evidence="3">SnoaL-like domain-containing protein</fullName>
    </recommendedName>
</protein>
<dbReference type="EMBL" id="SRPW01001177">
    <property type="protein sequence ID" value="KAG6005427.1"/>
    <property type="molecule type" value="Genomic_DNA"/>
</dbReference>
<proteinExistence type="predicted"/>
<gene>
    <name evidence="1" type="ORF">E4U43_000592</name>
</gene>
<keyword evidence="2" id="KW-1185">Reference proteome</keyword>
<dbReference type="InterPro" id="IPR032710">
    <property type="entry name" value="NTF2-like_dom_sf"/>
</dbReference>
<dbReference type="Proteomes" id="UP000748025">
    <property type="component" value="Unassembled WGS sequence"/>
</dbReference>
<evidence type="ECO:0000313" key="1">
    <source>
        <dbReference type="EMBL" id="KAG6005427.1"/>
    </source>
</evidence>
<dbReference type="OrthoDB" id="10264449at2759"/>
<dbReference type="AlphaFoldDB" id="A0A9P7NBP3"/>
<reference evidence="1" key="1">
    <citation type="journal article" date="2020" name="bioRxiv">
        <title>Whole genome comparisons of ergot fungi reveals the divergence and evolution of species within the genus Claviceps are the result of varying mechanisms driving genome evolution and host range expansion.</title>
        <authorList>
            <person name="Wyka S.A."/>
            <person name="Mondo S.J."/>
            <person name="Liu M."/>
            <person name="Dettman J."/>
            <person name="Nalam V."/>
            <person name="Broders K.D."/>
        </authorList>
    </citation>
    <scope>NUCLEOTIDE SEQUENCE</scope>
    <source>
        <strain evidence="1">CCC 602</strain>
    </source>
</reference>
<accession>A0A9P7NBP3</accession>
<name>A0A9P7NBP3_9HYPO</name>
<sequence>MPPFVLTKDLIRRAFAHLAETDDLALRQKFLTDYLVPDVIWTCTGNAHSLAGTRYSLQEHDEATFKRLGRKLRAPIKFVVTRVVVDAEPEADGWWCSVETRGEATRTTGEPYNNEYVWLMRWNGEGKVVEIRSYFDTMLSEQVLLGGEGSEGSE</sequence>
<evidence type="ECO:0000313" key="2">
    <source>
        <dbReference type="Proteomes" id="UP000748025"/>
    </source>
</evidence>
<dbReference type="SUPFAM" id="SSF54427">
    <property type="entry name" value="NTF2-like"/>
    <property type="match status" value="1"/>
</dbReference>